<sequence length="178" mass="20186">MIPFINLLPWRKQYRQRQLRYWSLLAAGCTLSVTLTGIAGPALLAWQGERQRIQAEYLSQLRVLLQRKLQQVQLLEKRQKLQEARKAQRLSVSEWEQRLTRLASLLPAGVWLTSLSMKSGQVVVHGNAEKPEEVRLMEQNLRRLAGIAEVAAKGIQRNANGSLVFTFTFVSAEAGHAD</sequence>
<keyword evidence="2" id="KW-0812">Transmembrane</keyword>
<evidence type="ECO:0000256" key="1">
    <source>
        <dbReference type="SAM" id="Coils"/>
    </source>
</evidence>
<dbReference type="PANTHER" id="PTHR40278">
    <property type="entry name" value="DNA UTILIZATION PROTEIN HOFN"/>
    <property type="match status" value="1"/>
</dbReference>
<proteinExistence type="predicted"/>
<dbReference type="InterPro" id="IPR052534">
    <property type="entry name" value="Extracell_DNA_Util/SecSys_Comp"/>
</dbReference>
<accession>A0ABX0VR22</accession>
<gene>
    <name evidence="3" type="ORF">E2L00_18415</name>
</gene>
<evidence type="ECO:0000313" key="4">
    <source>
        <dbReference type="Proteomes" id="UP000697927"/>
    </source>
</evidence>
<dbReference type="PANTHER" id="PTHR40278:SF1">
    <property type="entry name" value="DNA UTILIZATION PROTEIN HOFN"/>
    <property type="match status" value="1"/>
</dbReference>
<dbReference type="RefSeq" id="WP_167614228.1">
    <property type="nucleotide sequence ID" value="NZ_SOYS01000010.1"/>
</dbReference>
<reference evidence="3 4" key="1">
    <citation type="journal article" date="2020" name="Microorganisms">
        <title>Polyphasic Characterisation of Cedecea colo sp. nov., a New Enteric Bacterium Isolated from the Koala Hindgut.</title>
        <authorList>
            <person name="Boath J.M."/>
            <person name="Dakhal S."/>
            <person name="Van T.T.H."/>
            <person name="Moore R.J."/>
            <person name="Dekiwadia C."/>
            <person name="Macreadie I.G."/>
        </authorList>
    </citation>
    <scope>NUCLEOTIDE SEQUENCE [LARGE SCALE GENOMIC DNA]</scope>
    <source>
        <strain evidence="3 4">ZA</strain>
    </source>
</reference>
<protein>
    <recommendedName>
        <fullName evidence="5">Fimbrial assembly protein (PilN)</fullName>
    </recommendedName>
</protein>
<keyword evidence="1" id="KW-0175">Coiled coil</keyword>
<dbReference type="Proteomes" id="UP000697927">
    <property type="component" value="Unassembled WGS sequence"/>
</dbReference>
<comment type="caution">
    <text evidence="3">The sequence shown here is derived from an EMBL/GenBank/DDBJ whole genome shotgun (WGS) entry which is preliminary data.</text>
</comment>
<feature type="coiled-coil region" evidence="1">
    <location>
        <begin position="58"/>
        <end position="98"/>
    </location>
</feature>
<keyword evidence="4" id="KW-1185">Reference proteome</keyword>
<dbReference type="Pfam" id="PF05137">
    <property type="entry name" value="PilN"/>
    <property type="match status" value="1"/>
</dbReference>
<keyword evidence="2" id="KW-0472">Membrane</keyword>
<evidence type="ECO:0008006" key="5">
    <source>
        <dbReference type="Google" id="ProtNLM"/>
    </source>
</evidence>
<dbReference type="EMBL" id="SOYS01000010">
    <property type="protein sequence ID" value="NIY49423.1"/>
    <property type="molecule type" value="Genomic_DNA"/>
</dbReference>
<organism evidence="3 4">
    <name type="scientific">Cedecea colo</name>
    <dbReference type="NCBI Taxonomy" id="2552946"/>
    <lineage>
        <taxon>Bacteria</taxon>
        <taxon>Pseudomonadati</taxon>
        <taxon>Pseudomonadota</taxon>
        <taxon>Gammaproteobacteria</taxon>
        <taxon>Enterobacterales</taxon>
        <taxon>Enterobacteriaceae</taxon>
        <taxon>Cedecea</taxon>
    </lineage>
</organism>
<evidence type="ECO:0000256" key="2">
    <source>
        <dbReference type="SAM" id="Phobius"/>
    </source>
</evidence>
<feature type="transmembrane region" description="Helical" evidence="2">
    <location>
        <begin position="21"/>
        <end position="46"/>
    </location>
</feature>
<evidence type="ECO:0000313" key="3">
    <source>
        <dbReference type="EMBL" id="NIY49423.1"/>
    </source>
</evidence>
<keyword evidence="2" id="KW-1133">Transmembrane helix</keyword>
<name>A0ABX0VR22_9ENTR</name>
<dbReference type="InterPro" id="IPR007813">
    <property type="entry name" value="PilN"/>
</dbReference>